<evidence type="ECO:0000313" key="5">
    <source>
        <dbReference type="Proteomes" id="UP000245768"/>
    </source>
</evidence>
<proteinExistence type="predicted"/>
<dbReference type="RefSeq" id="XP_025374460.1">
    <property type="nucleotide sequence ID" value="XM_025522898.1"/>
</dbReference>
<keyword evidence="2" id="KW-0472">Membrane</keyword>
<sequence>MFFGQDNRPAGILLCTLFAILVAALVEAKVRKVNSTTACRYTMWCFFALSALSISICLPMPVLQLSTSRCYALLTMLVLQAYCLVADLDLNTTCTCLHLLASVQLLLLPGTWSRLSELGRNHANLALFLIIEAFFVWTILGFLWASLIVESGGDKKRGSIKKGSDLSTSNANATLQPNIVPDNASKKSGSLEQGEVNFVVTTSAVNFVLLAVLQFY</sequence>
<feature type="transmembrane region" description="Helical" evidence="2">
    <location>
        <begin position="125"/>
        <end position="149"/>
    </location>
</feature>
<accession>A0A316YDI3</accession>
<keyword evidence="2" id="KW-1133">Transmembrane helix</keyword>
<feature type="signal peptide" evidence="3">
    <location>
        <begin position="1"/>
        <end position="28"/>
    </location>
</feature>
<protein>
    <recommendedName>
        <fullName evidence="6">Chitin synthase export chaperone</fullName>
    </recommendedName>
</protein>
<feature type="transmembrane region" description="Helical" evidence="2">
    <location>
        <begin position="38"/>
        <end position="58"/>
    </location>
</feature>
<feature type="chain" id="PRO_5016272369" description="Chitin synthase export chaperone" evidence="3">
    <location>
        <begin position="29"/>
        <end position="216"/>
    </location>
</feature>
<dbReference type="Proteomes" id="UP000245768">
    <property type="component" value="Unassembled WGS sequence"/>
</dbReference>
<dbReference type="EMBL" id="KZ819641">
    <property type="protein sequence ID" value="PWN87262.1"/>
    <property type="molecule type" value="Genomic_DNA"/>
</dbReference>
<evidence type="ECO:0008006" key="6">
    <source>
        <dbReference type="Google" id="ProtNLM"/>
    </source>
</evidence>
<keyword evidence="2" id="KW-0812">Transmembrane</keyword>
<evidence type="ECO:0000313" key="4">
    <source>
        <dbReference type="EMBL" id="PWN87262.1"/>
    </source>
</evidence>
<dbReference type="GeneID" id="37044814"/>
<organism evidence="4 5">
    <name type="scientific">Acaromyces ingoldii</name>
    <dbReference type="NCBI Taxonomy" id="215250"/>
    <lineage>
        <taxon>Eukaryota</taxon>
        <taxon>Fungi</taxon>
        <taxon>Dikarya</taxon>
        <taxon>Basidiomycota</taxon>
        <taxon>Ustilaginomycotina</taxon>
        <taxon>Exobasidiomycetes</taxon>
        <taxon>Exobasidiales</taxon>
        <taxon>Cryptobasidiaceae</taxon>
        <taxon>Acaromyces</taxon>
    </lineage>
</organism>
<evidence type="ECO:0000256" key="1">
    <source>
        <dbReference type="SAM" id="MobiDB-lite"/>
    </source>
</evidence>
<feature type="transmembrane region" description="Helical" evidence="2">
    <location>
        <begin position="196"/>
        <end position="215"/>
    </location>
</feature>
<name>A0A316YDI3_9BASI</name>
<evidence type="ECO:0000256" key="2">
    <source>
        <dbReference type="SAM" id="Phobius"/>
    </source>
</evidence>
<reference evidence="4 5" key="1">
    <citation type="journal article" date="2018" name="Mol. Biol. Evol.">
        <title>Broad Genomic Sampling Reveals a Smut Pathogenic Ancestry of the Fungal Clade Ustilaginomycotina.</title>
        <authorList>
            <person name="Kijpornyongpan T."/>
            <person name="Mondo S.J."/>
            <person name="Barry K."/>
            <person name="Sandor L."/>
            <person name="Lee J."/>
            <person name="Lipzen A."/>
            <person name="Pangilinan J."/>
            <person name="LaButti K."/>
            <person name="Hainaut M."/>
            <person name="Henrissat B."/>
            <person name="Grigoriev I.V."/>
            <person name="Spatafora J.W."/>
            <person name="Aime M.C."/>
        </authorList>
    </citation>
    <scope>NUCLEOTIDE SEQUENCE [LARGE SCALE GENOMIC DNA]</scope>
    <source>
        <strain evidence="4 5">MCA 4198</strain>
    </source>
</reference>
<dbReference type="AlphaFoldDB" id="A0A316YDI3"/>
<dbReference type="InParanoid" id="A0A316YDI3"/>
<feature type="compositionally biased region" description="Polar residues" evidence="1">
    <location>
        <begin position="165"/>
        <end position="177"/>
    </location>
</feature>
<keyword evidence="5" id="KW-1185">Reference proteome</keyword>
<evidence type="ECO:0000256" key="3">
    <source>
        <dbReference type="SAM" id="SignalP"/>
    </source>
</evidence>
<gene>
    <name evidence="4" type="ORF">FA10DRAFT_269836</name>
</gene>
<keyword evidence="3" id="KW-0732">Signal</keyword>
<feature type="region of interest" description="Disordered" evidence="1">
    <location>
        <begin position="154"/>
        <end position="184"/>
    </location>
</feature>